<reference evidence="2" key="1">
    <citation type="journal article" date="2015" name="Genome Announc.">
        <title>Draft genome sequence of the fungus Penicillium brasilianum MG11.</title>
        <authorList>
            <person name="Horn F."/>
            <person name="Linde J."/>
            <person name="Mattern D.J."/>
            <person name="Walther G."/>
            <person name="Guthke R."/>
            <person name="Brakhage A.A."/>
            <person name="Valiante V."/>
        </authorList>
    </citation>
    <scope>NUCLEOTIDE SEQUENCE [LARGE SCALE GENOMIC DNA]</scope>
    <source>
        <strain evidence="2">MG11</strain>
    </source>
</reference>
<organism evidence="1 2">
    <name type="scientific">Penicillium brasilianum</name>
    <dbReference type="NCBI Taxonomy" id="104259"/>
    <lineage>
        <taxon>Eukaryota</taxon>
        <taxon>Fungi</taxon>
        <taxon>Dikarya</taxon>
        <taxon>Ascomycota</taxon>
        <taxon>Pezizomycotina</taxon>
        <taxon>Eurotiomycetes</taxon>
        <taxon>Eurotiomycetidae</taxon>
        <taxon>Eurotiales</taxon>
        <taxon>Aspergillaceae</taxon>
        <taxon>Penicillium</taxon>
    </lineage>
</organism>
<keyword evidence="2" id="KW-1185">Reference proteome</keyword>
<proteinExistence type="predicted"/>
<dbReference type="Proteomes" id="UP000042958">
    <property type="component" value="Unassembled WGS sequence"/>
</dbReference>
<sequence>MWGSVWGERGSGPPYWSKEVPYAVVLLYITIEYVDSNILLVNLFKGWKITSLIGWIYRADEVQQTASVDDKMMIPFAQADNSASGLPYLWHETVKRAPVVDALRCSQFRNSATVNAEVWGAVGNAAKISSALVPLNGTRAQ</sequence>
<dbReference type="EMBL" id="CDHK01000005">
    <property type="protein sequence ID" value="CEJ57223.1"/>
    <property type="molecule type" value="Genomic_DNA"/>
</dbReference>
<dbReference type="AlphaFoldDB" id="A0A0F7TKC9"/>
<evidence type="ECO:0000313" key="1">
    <source>
        <dbReference type="EMBL" id="CEJ57223.1"/>
    </source>
</evidence>
<gene>
    <name evidence="1" type="ORF">PMG11_05924</name>
</gene>
<name>A0A0F7TKC9_PENBI</name>
<evidence type="ECO:0000313" key="2">
    <source>
        <dbReference type="Proteomes" id="UP000042958"/>
    </source>
</evidence>
<accession>A0A0F7TKC9</accession>
<protein>
    <submittedName>
        <fullName evidence="1">Uncharacterized protein</fullName>
    </submittedName>
</protein>